<dbReference type="KEGG" id="dmm:dnm_079560"/>
<dbReference type="RefSeq" id="WP_207679476.1">
    <property type="nucleotide sequence ID" value="NZ_CP061800.1"/>
</dbReference>
<dbReference type="InterPro" id="IPR000863">
    <property type="entry name" value="Sulfotransferase_dom"/>
</dbReference>
<dbReference type="InterPro" id="IPR027417">
    <property type="entry name" value="P-loop_NTPase"/>
</dbReference>
<accession>A0A975BV27</accession>
<protein>
    <submittedName>
        <fullName evidence="2">Sulfotransferase domain-containing protein</fullName>
    </submittedName>
</protein>
<evidence type="ECO:0000313" key="2">
    <source>
        <dbReference type="EMBL" id="QTA91882.1"/>
    </source>
</evidence>
<dbReference type="Pfam" id="PF00685">
    <property type="entry name" value="Sulfotransfer_1"/>
    <property type="match status" value="1"/>
</dbReference>
<organism evidence="2 3">
    <name type="scientific">Desulfonema magnum</name>
    <dbReference type="NCBI Taxonomy" id="45655"/>
    <lineage>
        <taxon>Bacteria</taxon>
        <taxon>Pseudomonadati</taxon>
        <taxon>Thermodesulfobacteriota</taxon>
        <taxon>Desulfobacteria</taxon>
        <taxon>Desulfobacterales</taxon>
        <taxon>Desulfococcaceae</taxon>
        <taxon>Desulfonema</taxon>
    </lineage>
</organism>
<proteinExistence type="predicted"/>
<reference evidence="2" key="1">
    <citation type="journal article" date="2021" name="Microb. Physiol.">
        <title>Proteogenomic Insights into the Physiology of Marine, Sulfate-Reducing, Filamentous Desulfonema limicola and Desulfonema magnum.</title>
        <authorList>
            <person name="Schnaars V."/>
            <person name="Wohlbrand L."/>
            <person name="Scheve S."/>
            <person name="Hinrichs C."/>
            <person name="Reinhardt R."/>
            <person name="Rabus R."/>
        </authorList>
    </citation>
    <scope>NUCLEOTIDE SEQUENCE</scope>
    <source>
        <strain evidence="2">4be13</strain>
    </source>
</reference>
<dbReference type="Gene3D" id="3.40.50.300">
    <property type="entry name" value="P-loop containing nucleotide triphosphate hydrolases"/>
    <property type="match status" value="1"/>
</dbReference>
<gene>
    <name evidence="2" type="ORF">dnm_079560</name>
</gene>
<dbReference type="AlphaFoldDB" id="A0A975BV27"/>
<dbReference type="SUPFAM" id="SSF52540">
    <property type="entry name" value="P-loop containing nucleoside triphosphate hydrolases"/>
    <property type="match status" value="1"/>
</dbReference>
<dbReference type="Proteomes" id="UP000663722">
    <property type="component" value="Chromosome"/>
</dbReference>
<feature type="domain" description="Sulfotransferase" evidence="1">
    <location>
        <begin position="42"/>
        <end position="259"/>
    </location>
</feature>
<keyword evidence="3" id="KW-1185">Reference proteome</keyword>
<evidence type="ECO:0000259" key="1">
    <source>
        <dbReference type="Pfam" id="PF00685"/>
    </source>
</evidence>
<evidence type="ECO:0000313" key="3">
    <source>
        <dbReference type="Proteomes" id="UP000663722"/>
    </source>
</evidence>
<dbReference type="GO" id="GO:0008146">
    <property type="term" value="F:sulfotransferase activity"/>
    <property type="evidence" value="ECO:0007669"/>
    <property type="project" value="InterPro"/>
</dbReference>
<dbReference type="EMBL" id="CP061800">
    <property type="protein sequence ID" value="QTA91882.1"/>
    <property type="molecule type" value="Genomic_DNA"/>
</dbReference>
<sequence>MKMSNPKSSNFFQNKISRKIFRLFKEIYHCFKFRQNHQKKILFIIGCQRSGTTLVTERIFDKDLSVKVYKEVSKLSRNSISGIRLNSLNTVKSMLEKDKAPVIVLKPLVETQNSLNLLDYFPNSGALWMYRNYKDVAASNLRRFGLKNGINNLRPVIEKEPHNWRSEHVSEEVRKIVIRYFAEDMNPYDAAALFWFVRNHFFFELKLDQHPRVMMCRYENFVANPLENMQQIYKFLGHDFPGAQILTEVHPSSVGKGKTIKLSPDIELLCEELLEKLNHAWELRIEN</sequence>
<name>A0A975BV27_9BACT</name>